<dbReference type="EMBL" id="VOQS01000005">
    <property type="protein sequence ID" value="TXC81210.1"/>
    <property type="molecule type" value="Genomic_DNA"/>
</dbReference>
<comment type="caution">
    <text evidence="1">The sequence shown here is derived from an EMBL/GenBank/DDBJ whole genome shotgun (WGS) entry which is preliminary data.</text>
</comment>
<dbReference type="NCBIfam" id="TIGR03359">
    <property type="entry name" value="VI_chp_6"/>
    <property type="match status" value="1"/>
</dbReference>
<dbReference type="PANTHER" id="PTHR35370:SF1">
    <property type="entry name" value="TYPE VI SECRETION SYSTEM COMPONENT TSSF1"/>
    <property type="match status" value="1"/>
</dbReference>
<organism evidence="1 2">
    <name type="scientific">Paraburkholderia azotifigens</name>
    <dbReference type="NCBI Taxonomy" id="2057004"/>
    <lineage>
        <taxon>Bacteria</taxon>
        <taxon>Pseudomonadati</taxon>
        <taxon>Pseudomonadota</taxon>
        <taxon>Betaproteobacteria</taxon>
        <taxon>Burkholderiales</taxon>
        <taxon>Burkholderiaceae</taxon>
        <taxon>Paraburkholderia</taxon>
    </lineage>
</organism>
<name>A0A5C6V905_9BURK</name>
<accession>A0A5C6V905</accession>
<protein>
    <submittedName>
        <fullName evidence="1">Type VI secretion system baseplate subunit TssF</fullName>
    </submittedName>
</protein>
<dbReference type="Pfam" id="PF05947">
    <property type="entry name" value="T6SS_TssF"/>
    <property type="match status" value="1"/>
</dbReference>
<dbReference type="Proteomes" id="UP000321776">
    <property type="component" value="Unassembled WGS sequence"/>
</dbReference>
<dbReference type="PANTHER" id="PTHR35370">
    <property type="entry name" value="CYTOPLASMIC PROTEIN-RELATED-RELATED"/>
    <property type="match status" value="1"/>
</dbReference>
<dbReference type="AlphaFoldDB" id="A0A5C6V905"/>
<proteinExistence type="predicted"/>
<dbReference type="InterPro" id="IPR010272">
    <property type="entry name" value="T6SS_TssF"/>
</dbReference>
<sequence>MNNRMLDLYLREHAYLTELTLEFANRHAKVGRRMGMQAGEVNDMYIEQLVQSASFVLAGIRDRIDAAFPEYTWRHLETVYPNYVSPTPSMSVIQFHPKGTQGDLVAGVRVPRHTRFISRTPDGEVTPCEFRSTQDVRLYPLQIVDARNTGIPPDVPGIDRFVPAHATIKGALRLRIRTSTNVQIADLVDLDQLTLYLTGDETIASQIFELVHAATVATITGEPGRLADADQPFAAVSTKPVLHEGFGLDQTMLPLAWPKFHGHNVLHEFAAFPARFYFFTLTGLAAGLRKIKGNEAEILLLLDRAPGNLSALIDASRFALFCVPVINLFPERNSRIELRTASTTFPLVPRAQTPFDYEVFAIDDLTGSIGTKSEKLRFLPRYQALYNDEDGAQRYFSIQRTRQQQTATRRRYGTRTSYTGSDVSVTLLDGKGEIYHEGMRYLDVNVWLTNRDLPRLIERNGKDDLKPLVSIPSAEVGLIREPSAPRAPYADGRRAWELIRQLNFGYLALENGGEGLRDMLRLYLLPEDVALRQQIESLVNVKTDGVTRMLPGNRNIVFGRGIDCELTVDETGFHGVSPYLFGLVLEHYVARSESVHSFTQTRLRSIQRGAITRWPVRMGTRGPDGSSAVTVQFPCLASRGDA</sequence>
<dbReference type="RefSeq" id="WP_147238528.1">
    <property type="nucleotide sequence ID" value="NZ_VOQS01000005.1"/>
</dbReference>
<reference evidence="1 2" key="1">
    <citation type="journal article" date="2018" name="Int. J. Syst. Evol. Microbiol.">
        <title>Paraburkholderia azotifigens sp. nov., a nitrogen-fixing bacterium isolated from paddy soil.</title>
        <authorList>
            <person name="Choi G.M."/>
            <person name="Im W.T."/>
        </authorList>
    </citation>
    <scope>NUCLEOTIDE SEQUENCE [LARGE SCALE GENOMIC DNA]</scope>
    <source>
        <strain evidence="1 2">NF 2-5-3</strain>
    </source>
</reference>
<evidence type="ECO:0000313" key="1">
    <source>
        <dbReference type="EMBL" id="TXC81210.1"/>
    </source>
</evidence>
<evidence type="ECO:0000313" key="2">
    <source>
        <dbReference type="Proteomes" id="UP000321776"/>
    </source>
</evidence>
<dbReference type="PIRSF" id="PIRSF028304">
    <property type="entry name" value="UCP028304"/>
    <property type="match status" value="1"/>
</dbReference>
<gene>
    <name evidence="1" type="primary">tssF</name>
    <name evidence="1" type="ORF">FRZ40_38045</name>
</gene>